<dbReference type="AlphaFoldDB" id="A0A1M6C617"/>
<dbReference type="STRING" id="1168035.SAMN05444280_103151"/>
<organism evidence="1 2">
    <name type="scientific">Tangfeifania diversioriginum</name>
    <dbReference type="NCBI Taxonomy" id="1168035"/>
    <lineage>
        <taxon>Bacteria</taxon>
        <taxon>Pseudomonadati</taxon>
        <taxon>Bacteroidota</taxon>
        <taxon>Bacteroidia</taxon>
        <taxon>Marinilabiliales</taxon>
        <taxon>Prolixibacteraceae</taxon>
        <taxon>Tangfeifania</taxon>
    </lineage>
</organism>
<keyword evidence="2" id="KW-1185">Reference proteome</keyword>
<gene>
    <name evidence="1" type="ORF">SAMN05444280_103151</name>
</gene>
<protein>
    <submittedName>
        <fullName evidence="1">Uncharacterized protein</fullName>
    </submittedName>
</protein>
<name>A0A1M6C617_9BACT</name>
<evidence type="ECO:0000313" key="2">
    <source>
        <dbReference type="Proteomes" id="UP000184050"/>
    </source>
</evidence>
<evidence type="ECO:0000313" key="1">
    <source>
        <dbReference type="EMBL" id="SHI56487.1"/>
    </source>
</evidence>
<dbReference type="Proteomes" id="UP000184050">
    <property type="component" value="Unassembled WGS sequence"/>
</dbReference>
<sequence>MVLKLIKTNIAYEMKILSRLQISLSYYFI</sequence>
<reference evidence="1 2" key="1">
    <citation type="submission" date="2016-11" db="EMBL/GenBank/DDBJ databases">
        <authorList>
            <person name="Jaros S."/>
            <person name="Januszkiewicz K."/>
            <person name="Wedrychowicz H."/>
        </authorList>
    </citation>
    <scope>NUCLEOTIDE SEQUENCE [LARGE SCALE GENOMIC DNA]</scope>
    <source>
        <strain evidence="1 2">DSM 27063</strain>
    </source>
</reference>
<proteinExistence type="predicted"/>
<dbReference type="EMBL" id="FQZE01000003">
    <property type="protein sequence ID" value="SHI56487.1"/>
    <property type="molecule type" value="Genomic_DNA"/>
</dbReference>
<accession>A0A1M6C617</accession>